<dbReference type="AlphaFoldDB" id="A0A9W9SHX3"/>
<reference evidence="3" key="2">
    <citation type="journal article" date="2023" name="IMA Fungus">
        <title>Comparative genomic study of the Penicillium genus elucidates a diverse pangenome and 15 lateral gene transfer events.</title>
        <authorList>
            <person name="Petersen C."/>
            <person name="Sorensen T."/>
            <person name="Nielsen M.R."/>
            <person name="Sondergaard T.E."/>
            <person name="Sorensen J.L."/>
            <person name="Fitzpatrick D.A."/>
            <person name="Frisvad J.C."/>
            <person name="Nielsen K.L."/>
        </authorList>
    </citation>
    <scope>NUCLEOTIDE SEQUENCE</scope>
    <source>
        <strain evidence="3">IBT 29677</strain>
    </source>
</reference>
<accession>A0A9W9SHX3</accession>
<name>A0A9W9SHX3_9EURO</name>
<dbReference type="Gene3D" id="3.40.50.720">
    <property type="entry name" value="NAD(P)-binding Rossmann-like Domain"/>
    <property type="match status" value="1"/>
</dbReference>
<keyword evidence="1" id="KW-0521">NADP</keyword>
<dbReference type="RefSeq" id="XP_056482674.1">
    <property type="nucleotide sequence ID" value="XM_056636644.1"/>
</dbReference>
<dbReference type="GO" id="GO:0016491">
    <property type="term" value="F:oxidoreductase activity"/>
    <property type="evidence" value="ECO:0007669"/>
    <property type="project" value="InterPro"/>
</dbReference>
<keyword evidence="4" id="KW-1185">Reference proteome</keyword>
<dbReference type="InterPro" id="IPR013154">
    <property type="entry name" value="ADH-like_N"/>
</dbReference>
<gene>
    <name evidence="3" type="ORF">N7509_012007</name>
</gene>
<dbReference type="EMBL" id="JAPZBU010000011">
    <property type="protein sequence ID" value="KAJ5378888.1"/>
    <property type="molecule type" value="Genomic_DNA"/>
</dbReference>
<dbReference type="Gene3D" id="3.90.180.10">
    <property type="entry name" value="Medium-chain alcohol dehydrogenases, catalytic domain"/>
    <property type="match status" value="1"/>
</dbReference>
<dbReference type="GeneID" id="81375624"/>
<organism evidence="3 4">
    <name type="scientific">Penicillium cosmopolitanum</name>
    <dbReference type="NCBI Taxonomy" id="1131564"/>
    <lineage>
        <taxon>Eukaryota</taxon>
        <taxon>Fungi</taxon>
        <taxon>Dikarya</taxon>
        <taxon>Ascomycota</taxon>
        <taxon>Pezizomycotina</taxon>
        <taxon>Eurotiomycetes</taxon>
        <taxon>Eurotiomycetidae</taxon>
        <taxon>Eurotiales</taxon>
        <taxon>Aspergillaceae</taxon>
        <taxon>Penicillium</taxon>
    </lineage>
</organism>
<dbReference type="PANTHER" id="PTHR44154:SF1">
    <property type="entry name" value="QUINONE OXIDOREDUCTASE"/>
    <property type="match status" value="1"/>
</dbReference>
<evidence type="ECO:0000313" key="3">
    <source>
        <dbReference type="EMBL" id="KAJ5378888.1"/>
    </source>
</evidence>
<dbReference type="InterPro" id="IPR011032">
    <property type="entry name" value="GroES-like_sf"/>
</dbReference>
<sequence length="380" mass="41662">METKTMKAIGVAKYGSVDNLESRDVPRPGKPQRNGRSCAVSILILCTVTLILTSLRVKACSVNPIDTKVRKGTYDDAPGNDPVPFVFGLSYLSNKDYYKFVPKDFHIIGFDGAGTVLEVGPQCTNFKPGDDIFYVASTTRQGSAAEYLLVDERHCAEKPKSLDFVEAASMGLTFGTAYQSLVDRLEIKQNENVGILIINGGGGVGSAAIQIARKVLQLPVVIATASRPETMESCRKMGATHVVNHKVDLESQIKALNLDVPIRYVYVVARTEQYIYALGKICAPFAKVCSIVQAKFDLYGTDFMSKSMTFSWDWLGSSAYHRTNVENYQRIFRALARYIDEGKVVPNLNRRLKLNLAGLKEAHQLIESATTVGKLALGGG</sequence>
<dbReference type="Pfam" id="PF13602">
    <property type="entry name" value="ADH_zinc_N_2"/>
    <property type="match status" value="1"/>
</dbReference>
<evidence type="ECO:0000259" key="2">
    <source>
        <dbReference type="SMART" id="SM00829"/>
    </source>
</evidence>
<dbReference type="SUPFAM" id="SSF50129">
    <property type="entry name" value="GroES-like"/>
    <property type="match status" value="1"/>
</dbReference>
<protein>
    <recommendedName>
        <fullName evidence="2">Enoyl reductase (ER) domain-containing protein</fullName>
    </recommendedName>
</protein>
<dbReference type="InterPro" id="IPR020843">
    <property type="entry name" value="ER"/>
</dbReference>
<dbReference type="OrthoDB" id="10257049at2759"/>
<dbReference type="InterPro" id="IPR036291">
    <property type="entry name" value="NAD(P)-bd_dom_sf"/>
</dbReference>
<feature type="domain" description="Enoyl reductase (ER)" evidence="2">
    <location>
        <begin position="35"/>
        <end position="377"/>
    </location>
</feature>
<dbReference type="InterPro" id="IPR051603">
    <property type="entry name" value="Zinc-ADH_QOR/CCCR"/>
</dbReference>
<dbReference type="Pfam" id="PF08240">
    <property type="entry name" value="ADH_N"/>
    <property type="match status" value="1"/>
</dbReference>
<comment type="caution">
    <text evidence="3">The sequence shown here is derived from an EMBL/GenBank/DDBJ whole genome shotgun (WGS) entry which is preliminary data.</text>
</comment>
<dbReference type="SUPFAM" id="SSF51735">
    <property type="entry name" value="NAD(P)-binding Rossmann-fold domains"/>
    <property type="match status" value="1"/>
</dbReference>
<dbReference type="Proteomes" id="UP001147747">
    <property type="component" value="Unassembled WGS sequence"/>
</dbReference>
<dbReference type="SMART" id="SM00829">
    <property type="entry name" value="PKS_ER"/>
    <property type="match status" value="1"/>
</dbReference>
<reference evidence="3" key="1">
    <citation type="submission" date="2022-12" db="EMBL/GenBank/DDBJ databases">
        <authorList>
            <person name="Petersen C."/>
        </authorList>
    </citation>
    <scope>NUCLEOTIDE SEQUENCE</scope>
    <source>
        <strain evidence="3">IBT 29677</strain>
    </source>
</reference>
<proteinExistence type="predicted"/>
<evidence type="ECO:0000256" key="1">
    <source>
        <dbReference type="ARBA" id="ARBA00022857"/>
    </source>
</evidence>
<evidence type="ECO:0000313" key="4">
    <source>
        <dbReference type="Proteomes" id="UP001147747"/>
    </source>
</evidence>
<dbReference type="PANTHER" id="PTHR44154">
    <property type="entry name" value="QUINONE OXIDOREDUCTASE"/>
    <property type="match status" value="1"/>
</dbReference>